<dbReference type="InterPro" id="IPR018948">
    <property type="entry name" value="GTP-bd_TrmE_N"/>
</dbReference>
<dbReference type="SUPFAM" id="SSF116878">
    <property type="entry name" value="TrmE connector domain"/>
    <property type="match status" value="1"/>
</dbReference>
<evidence type="ECO:0000256" key="1">
    <source>
        <dbReference type="ARBA" id="ARBA00011043"/>
    </source>
</evidence>
<dbReference type="InterPro" id="IPR031168">
    <property type="entry name" value="G_TrmE"/>
</dbReference>
<dbReference type="PANTHER" id="PTHR42714">
    <property type="entry name" value="TRNA MODIFICATION GTPASE GTPBP3"/>
    <property type="match status" value="1"/>
</dbReference>
<dbReference type="InterPro" id="IPR006073">
    <property type="entry name" value="GTP-bd"/>
</dbReference>
<dbReference type="GO" id="GO:0030488">
    <property type="term" value="P:tRNA methylation"/>
    <property type="evidence" value="ECO:0007669"/>
    <property type="project" value="TreeGrafter"/>
</dbReference>
<comment type="similarity">
    <text evidence="1">Belongs to the TRAFAC class TrmE-Era-EngA-EngB-Septin-like GTPase superfamily. TrmE GTPase family.</text>
</comment>
<gene>
    <name evidence="7" type="primary">gtpbp3</name>
    <name evidence="7" type="ORF">L345_07692</name>
</gene>
<dbReference type="GO" id="GO:0005739">
    <property type="term" value="C:mitochondrion"/>
    <property type="evidence" value="ECO:0007669"/>
    <property type="project" value="TreeGrafter"/>
</dbReference>
<dbReference type="HAMAP" id="MF_00379">
    <property type="entry name" value="GTPase_MnmE"/>
    <property type="match status" value="1"/>
</dbReference>
<dbReference type="InterPro" id="IPR004520">
    <property type="entry name" value="GTPase_MnmE"/>
</dbReference>
<dbReference type="SUPFAM" id="SSF52540">
    <property type="entry name" value="P-loop containing nucleoside triphosphate hydrolases"/>
    <property type="match status" value="1"/>
</dbReference>
<dbReference type="OrthoDB" id="188276at2759"/>
<dbReference type="InterPro" id="IPR025867">
    <property type="entry name" value="MnmE_helical"/>
</dbReference>
<dbReference type="GO" id="GO:0002098">
    <property type="term" value="P:tRNA wobble uridine modification"/>
    <property type="evidence" value="ECO:0007669"/>
    <property type="project" value="TreeGrafter"/>
</dbReference>
<dbReference type="InterPro" id="IPR027266">
    <property type="entry name" value="TrmE/GcvT-like"/>
</dbReference>
<keyword evidence="2" id="KW-0819">tRNA processing</keyword>
<dbReference type="Gene3D" id="3.40.50.300">
    <property type="entry name" value="P-loop containing nucleotide triphosphate hydrolases"/>
    <property type="match status" value="1"/>
</dbReference>
<feature type="non-terminal residue" evidence="7">
    <location>
        <position position="1"/>
    </location>
</feature>
<organism evidence="7 8">
    <name type="scientific">Ophiophagus hannah</name>
    <name type="common">King cobra</name>
    <name type="synonym">Naja hannah</name>
    <dbReference type="NCBI Taxonomy" id="8665"/>
    <lineage>
        <taxon>Eukaryota</taxon>
        <taxon>Metazoa</taxon>
        <taxon>Chordata</taxon>
        <taxon>Craniata</taxon>
        <taxon>Vertebrata</taxon>
        <taxon>Euteleostomi</taxon>
        <taxon>Lepidosauria</taxon>
        <taxon>Squamata</taxon>
        <taxon>Bifurcata</taxon>
        <taxon>Unidentata</taxon>
        <taxon>Episquamata</taxon>
        <taxon>Toxicofera</taxon>
        <taxon>Serpentes</taxon>
        <taxon>Colubroidea</taxon>
        <taxon>Elapidae</taxon>
        <taxon>Elapinae</taxon>
        <taxon>Ophiophagus</taxon>
    </lineage>
</organism>
<dbReference type="GO" id="GO:0003924">
    <property type="term" value="F:GTPase activity"/>
    <property type="evidence" value="ECO:0007669"/>
    <property type="project" value="InterPro"/>
</dbReference>
<keyword evidence="4" id="KW-0378">Hydrolase</keyword>
<evidence type="ECO:0000256" key="3">
    <source>
        <dbReference type="ARBA" id="ARBA00022741"/>
    </source>
</evidence>
<dbReference type="Pfam" id="PF12631">
    <property type="entry name" value="MnmE_helical"/>
    <property type="match status" value="1"/>
</dbReference>
<evidence type="ECO:0000313" key="8">
    <source>
        <dbReference type="Proteomes" id="UP000018936"/>
    </source>
</evidence>
<evidence type="ECO:0000259" key="6">
    <source>
        <dbReference type="PROSITE" id="PS51709"/>
    </source>
</evidence>
<protein>
    <submittedName>
        <fullName evidence="7">tRNA modification GTPase GTPBP3, mitochondrial</fullName>
    </submittedName>
</protein>
<dbReference type="Proteomes" id="UP000018936">
    <property type="component" value="Unassembled WGS sequence"/>
</dbReference>
<keyword evidence="5" id="KW-0342">GTP-binding</keyword>
<proteinExistence type="inferred from homology"/>
<keyword evidence="3" id="KW-0547">Nucleotide-binding</keyword>
<dbReference type="PROSITE" id="PS51709">
    <property type="entry name" value="G_TRME"/>
    <property type="match status" value="1"/>
</dbReference>
<evidence type="ECO:0000256" key="4">
    <source>
        <dbReference type="ARBA" id="ARBA00022801"/>
    </source>
</evidence>
<accession>V8NX73</accession>
<dbReference type="CDD" id="cd04164">
    <property type="entry name" value="trmE"/>
    <property type="match status" value="1"/>
</dbReference>
<dbReference type="Pfam" id="PF01926">
    <property type="entry name" value="MMR_HSR1"/>
    <property type="match status" value="1"/>
</dbReference>
<evidence type="ECO:0000256" key="5">
    <source>
        <dbReference type="ARBA" id="ARBA00023134"/>
    </source>
</evidence>
<feature type="domain" description="TrmE-type G" evidence="6">
    <location>
        <begin position="179"/>
        <end position="354"/>
    </location>
</feature>
<evidence type="ECO:0000313" key="7">
    <source>
        <dbReference type="EMBL" id="ETE66531.1"/>
    </source>
</evidence>
<name>V8NX73_OPHHA</name>
<dbReference type="InterPro" id="IPR027417">
    <property type="entry name" value="P-loop_NTPase"/>
</dbReference>
<dbReference type="Gene3D" id="1.20.120.430">
    <property type="entry name" value="tRNA modification GTPase MnmE domain 2"/>
    <property type="match status" value="1"/>
</dbReference>
<dbReference type="Gene3D" id="3.30.1360.120">
    <property type="entry name" value="Probable tRNA modification gtpase trme, domain 1"/>
    <property type="match status" value="1"/>
</dbReference>
<evidence type="ECO:0000256" key="2">
    <source>
        <dbReference type="ARBA" id="ARBA00022694"/>
    </source>
</evidence>
<reference evidence="7 8" key="1">
    <citation type="journal article" date="2013" name="Proc. Natl. Acad. Sci. U.S.A.">
        <title>The king cobra genome reveals dynamic gene evolution and adaptation in the snake venom system.</title>
        <authorList>
            <person name="Vonk F.J."/>
            <person name="Casewell N.R."/>
            <person name="Henkel C.V."/>
            <person name="Heimberg A.M."/>
            <person name="Jansen H.J."/>
            <person name="McCleary R.J."/>
            <person name="Kerkkamp H.M."/>
            <person name="Vos R.A."/>
            <person name="Guerreiro I."/>
            <person name="Calvete J.J."/>
            <person name="Wuster W."/>
            <person name="Woods A.E."/>
            <person name="Logan J.M."/>
            <person name="Harrison R.A."/>
            <person name="Castoe T.A."/>
            <person name="de Koning A.P."/>
            <person name="Pollock D.D."/>
            <person name="Yandell M."/>
            <person name="Calderon D."/>
            <person name="Renjifo C."/>
            <person name="Currier R.B."/>
            <person name="Salgado D."/>
            <person name="Pla D."/>
            <person name="Sanz L."/>
            <person name="Hyder A.S."/>
            <person name="Ribeiro J.M."/>
            <person name="Arntzen J.W."/>
            <person name="van den Thillart G.E."/>
            <person name="Boetzer M."/>
            <person name="Pirovano W."/>
            <person name="Dirks R.P."/>
            <person name="Spaink H.P."/>
            <person name="Duboule D."/>
            <person name="McGlinn E."/>
            <person name="Kini R.M."/>
            <person name="Richardson M.K."/>
        </authorList>
    </citation>
    <scope>NUCLEOTIDE SEQUENCE</scope>
    <source>
        <tissue evidence="7">Blood</tissue>
    </source>
</reference>
<sequence length="428" mass="46782">MTGTKEPPLPRTATLRRICDPSSSEILDRGLVLWFPGPASFTGEDSVEFHVHGGPAVVSGVLNALEFTKRAFQNGKLDLTAAEGLGDLIHAETEGQRRQALRQMDGELGQLYQHWTDTLTKARNSLCTLAHLEAYIDFSEDDNIEDDVLDQVENAVKALEKELTEHLQDGRRGQRLRDGVHVVIAGPANAGKSSLLNQLCQKPTAIVSPVAGTTRDVVETALNIGGFPVVLSDTAGLRETTDVVEMEGVSRARQRVRDADLVLVILDGKVAAEQPDHLTMSMVDVLSPNELNEMQTYLMVLNKMDLLEEEDQANLLRTCDRLGVGPACLLSCKTGDGIVAFLNALQEQLAHMCGDPRTGSPSPTQARHQLSLQKCLEALRCFAEYQLTDLVLAAEQLRLARRQLGRLTGQVGTEELLGIIFKDFCIGK</sequence>
<dbReference type="AlphaFoldDB" id="V8NX73"/>
<dbReference type="NCBIfam" id="NF003661">
    <property type="entry name" value="PRK05291.1-3"/>
    <property type="match status" value="1"/>
</dbReference>
<dbReference type="CDD" id="cd14858">
    <property type="entry name" value="TrmE_N"/>
    <property type="match status" value="1"/>
</dbReference>
<keyword evidence="8" id="KW-1185">Reference proteome</keyword>
<dbReference type="PANTHER" id="PTHR42714:SF2">
    <property type="entry name" value="TRNA MODIFICATION GTPASE GTPBP3, MITOCHONDRIAL"/>
    <property type="match status" value="1"/>
</dbReference>
<dbReference type="EMBL" id="AZIM01001540">
    <property type="protein sequence ID" value="ETE66531.1"/>
    <property type="molecule type" value="Genomic_DNA"/>
</dbReference>
<comment type="caution">
    <text evidence="7">The sequence shown here is derived from an EMBL/GenBank/DDBJ whole genome shotgun (WGS) entry which is preliminary data.</text>
</comment>
<dbReference type="InterPro" id="IPR027368">
    <property type="entry name" value="MnmE_dom2"/>
</dbReference>
<dbReference type="InterPro" id="IPR005225">
    <property type="entry name" value="Small_GTP-bd"/>
</dbReference>
<dbReference type="GO" id="GO:0005525">
    <property type="term" value="F:GTP binding"/>
    <property type="evidence" value="ECO:0007669"/>
    <property type="project" value="UniProtKB-KW"/>
</dbReference>
<dbReference type="FunFam" id="3.40.50.300:FF:000924">
    <property type="entry name" value="tRNA modification GTPase GTPBP3, mitochondrial"/>
    <property type="match status" value="1"/>
</dbReference>
<dbReference type="Pfam" id="PF10396">
    <property type="entry name" value="TrmE_N"/>
    <property type="match status" value="1"/>
</dbReference>
<dbReference type="NCBIfam" id="TIGR00231">
    <property type="entry name" value="small_GTP"/>
    <property type="match status" value="1"/>
</dbReference>